<keyword evidence="1" id="KW-0805">Transcription regulation</keyword>
<keyword evidence="6" id="KW-1185">Reference proteome</keyword>
<dbReference type="PROSITE" id="PS01124">
    <property type="entry name" value="HTH_ARAC_FAMILY_2"/>
    <property type="match status" value="1"/>
</dbReference>
<evidence type="ECO:0000259" key="4">
    <source>
        <dbReference type="PROSITE" id="PS01124"/>
    </source>
</evidence>
<organism evidence="5 6">
    <name type="scientific">Paenibacillus planticolens</name>
    <dbReference type="NCBI Taxonomy" id="2654976"/>
    <lineage>
        <taxon>Bacteria</taxon>
        <taxon>Bacillati</taxon>
        <taxon>Bacillota</taxon>
        <taxon>Bacilli</taxon>
        <taxon>Bacillales</taxon>
        <taxon>Paenibacillaceae</taxon>
        <taxon>Paenibacillus</taxon>
    </lineage>
</organism>
<dbReference type="PANTHER" id="PTHR43280">
    <property type="entry name" value="ARAC-FAMILY TRANSCRIPTIONAL REGULATOR"/>
    <property type="match status" value="1"/>
</dbReference>
<keyword evidence="3" id="KW-0804">Transcription</keyword>
<feature type="domain" description="HTH araC/xylS-type" evidence="4">
    <location>
        <begin position="122"/>
        <end position="221"/>
    </location>
</feature>
<dbReference type="SMART" id="SM00342">
    <property type="entry name" value="HTH_ARAC"/>
    <property type="match status" value="1"/>
</dbReference>
<gene>
    <name evidence="5" type="ORF">GC097_30100</name>
</gene>
<dbReference type="Gene3D" id="1.10.10.60">
    <property type="entry name" value="Homeodomain-like"/>
    <property type="match status" value="2"/>
</dbReference>
<dbReference type="PRINTS" id="PR00032">
    <property type="entry name" value="HTHARAC"/>
</dbReference>
<protein>
    <submittedName>
        <fullName evidence="5">Helix-turn-helix domain-containing protein</fullName>
    </submittedName>
</protein>
<sequence length="225" mass="26175">MEKIEKIRFDELREIELTRYIKAGTNQEIEEEINKVFRGVEAGDPVQDYQIYMLEILTCILKAAKDLNLDIEVVLGEAFVPFTQISNFTTMEEARIWLTEICINVKNHIAAKRQSTFTNLVDRAKEYTKKHYHLGDISINKVCSHLHISTGYFSSIFKKETKMTFVNYLNDIRLEAGMVLLRTTDMRALEIAEKVGYSDANYFSFSFRKKVGVTPREYRNSFRGV</sequence>
<comment type="caution">
    <text evidence="5">The sequence shown here is derived from an EMBL/GenBank/DDBJ whole genome shotgun (WGS) entry which is preliminary data.</text>
</comment>
<dbReference type="Pfam" id="PF12833">
    <property type="entry name" value="HTH_18"/>
    <property type="match status" value="1"/>
</dbReference>
<dbReference type="InterPro" id="IPR020449">
    <property type="entry name" value="Tscrpt_reg_AraC-type_HTH"/>
</dbReference>
<keyword evidence="2" id="KW-0238">DNA-binding</keyword>
<dbReference type="InterPro" id="IPR009057">
    <property type="entry name" value="Homeodomain-like_sf"/>
</dbReference>
<evidence type="ECO:0000256" key="1">
    <source>
        <dbReference type="ARBA" id="ARBA00023015"/>
    </source>
</evidence>
<dbReference type="Proteomes" id="UP000618579">
    <property type="component" value="Unassembled WGS sequence"/>
</dbReference>
<dbReference type="RefSeq" id="WP_171687038.1">
    <property type="nucleotide sequence ID" value="NZ_WHNZ01000079.1"/>
</dbReference>
<evidence type="ECO:0000313" key="5">
    <source>
        <dbReference type="EMBL" id="NOV04236.1"/>
    </source>
</evidence>
<evidence type="ECO:0000256" key="3">
    <source>
        <dbReference type="ARBA" id="ARBA00023163"/>
    </source>
</evidence>
<evidence type="ECO:0000313" key="6">
    <source>
        <dbReference type="Proteomes" id="UP000618579"/>
    </source>
</evidence>
<dbReference type="InterPro" id="IPR018060">
    <property type="entry name" value="HTH_AraC"/>
</dbReference>
<dbReference type="EMBL" id="WHNZ01000079">
    <property type="protein sequence ID" value="NOV04236.1"/>
    <property type="molecule type" value="Genomic_DNA"/>
</dbReference>
<accession>A0ABX1ZWJ6</accession>
<name>A0ABX1ZWJ6_9BACL</name>
<evidence type="ECO:0000256" key="2">
    <source>
        <dbReference type="ARBA" id="ARBA00023125"/>
    </source>
</evidence>
<dbReference type="SUPFAM" id="SSF46689">
    <property type="entry name" value="Homeodomain-like"/>
    <property type="match status" value="2"/>
</dbReference>
<reference evidence="5 6" key="1">
    <citation type="submission" date="2019-10" db="EMBL/GenBank/DDBJ databases">
        <title>Description of Paenibacillus pedi sp. nov.</title>
        <authorList>
            <person name="Carlier A."/>
            <person name="Qi S."/>
        </authorList>
    </citation>
    <scope>NUCLEOTIDE SEQUENCE [LARGE SCALE GENOMIC DNA]</scope>
    <source>
        <strain evidence="5 6">LMG 31457</strain>
    </source>
</reference>
<dbReference type="PANTHER" id="PTHR43280:SF28">
    <property type="entry name" value="HTH-TYPE TRANSCRIPTIONAL ACTIVATOR RHAS"/>
    <property type="match status" value="1"/>
</dbReference>
<proteinExistence type="predicted"/>